<dbReference type="OrthoDB" id="3508416at2759"/>
<reference evidence="4 5" key="1">
    <citation type="submission" date="2017-12" db="EMBL/GenBank/DDBJ databases">
        <title>Comparative genomics of Botrytis spp.</title>
        <authorList>
            <person name="Valero-Jimenez C.A."/>
            <person name="Tapia P."/>
            <person name="Veloso J."/>
            <person name="Silva-Moreno E."/>
            <person name="Staats M."/>
            <person name="Valdes J.H."/>
            <person name="Van Kan J.A.L."/>
        </authorList>
    </citation>
    <scope>NUCLEOTIDE SEQUENCE [LARGE SCALE GENOMIC DNA]</scope>
    <source>
        <strain evidence="4 5">MUCL435</strain>
    </source>
</reference>
<dbReference type="PROSITE" id="PS50102">
    <property type="entry name" value="RRM"/>
    <property type="match status" value="1"/>
</dbReference>
<evidence type="ECO:0000256" key="2">
    <source>
        <dbReference type="SAM" id="MobiDB-lite"/>
    </source>
</evidence>
<dbReference type="InterPro" id="IPR035979">
    <property type="entry name" value="RBD_domain_sf"/>
</dbReference>
<dbReference type="GO" id="GO:0003723">
    <property type="term" value="F:RNA binding"/>
    <property type="evidence" value="ECO:0007669"/>
    <property type="project" value="UniProtKB-UniRule"/>
</dbReference>
<proteinExistence type="predicted"/>
<feature type="compositionally biased region" description="Polar residues" evidence="2">
    <location>
        <begin position="314"/>
        <end position="334"/>
    </location>
</feature>
<dbReference type="EMBL" id="PQXL01000085">
    <property type="protein sequence ID" value="THV52213.1"/>
    <property type="molecule type" value="Genomic_DNA"/>
</dbReference>
<feature type="region of interest" description="Disordered" evidence="2">
    <location>
        <begin position="259"/>
        <end position="285"/>
    </location>
</feature>
<feature type="region of interest" description="Disordered" evidence="2">
    <location>
        <begin position="351"/>
        <end position="374"/>
    </location>
</feature>
<dbReference type="InterPro" id="IPR000504">
    <property type="entry name" value="RRM_dom"/>
</dbReference>
<dbReference type="SMART" id="SM00360">
    <property type="entry name" value="RRM"/>
    <property type="match status" value="1"/>
</dbReference>
<feature type="domain" description="RRM" evidence="3">
    <location>
        <begin position="389"/>
        <end position="471"/>
    </location>
</feature>
<evidence type="ECO:0000313" key="5">
    <source>
        <dbReference type="Proteomes" id="UP000308671"/>
    </source>
</evidence>
<dbReference type="InterPro" id="IPR012677">
    <property type="entry name" value="Nucleotide-bd_a/b_plait_sf"/>
</dbReference>
<dbReference type="AlphaFoldDB" id="A0A4S8R310"/>
<evidence type="ECO:0000259" key="3">
    <source>
        <dbReference type="PROSITE" id="PS50102"/>
    </source>
</evidence>
<evidence type="ECO:0000313" key="4">
    <source>
        <dbReference type="EMBL" id="THV52213.1"/>
    </source>
</evidence>
<keyword evidence="1" id="KW-0694">RNA-binding</keyword>
<dbReference type="SUPFAM" id="SSF54928">
    <property type="entry name" value="RNA-binding domain, RBD"/>
    <property type="match status" value="1"/>
</dbReference>
<dbReference type="Gene3D" id="3.30.70.330">
    <property type="match status" value="1"/>
</dbReference>
<feature type="region of interest" description="Disordered" evidence="2">
    <location>
        <begin position="1"/>
        <end position="35"/>
    </location>
</feature>
<feature type="region of interest" description="Disordered" evidence="2">
    <location>
        <begin position="314"/>
        <end position="339"/>
    </location>
</feature>
<organism evidence="4 5">
    <name type="scientific">Botrytis galanthina</name>
    <dbReference type="NCBI Taxonomy" id="278940"/>
    <lineage>
        <taxon>Eukaryota</taxon>
        <taxon>Fungi</taxon>
        <taxon>Dikarya</taxon>
        <taxon>Ascomycota</taxon>
        <taxon>Pezizomycotina</taxon>
        <taxon>Leotiomycetes</taxon>
        <taxon>Helotiales</taxon>
        <taxon>Sclerotiniaceae</taxon>
        <taxon>Botrytis</taxon>
    </lineage>
</organism>
<keyword evidence="5" id="KW-1185">Reference proteome</keyword>
<comment type="caution">
    <text evidence="4">The sequence shown here is derived from an EMBL/GenBank/DDBJ whole genome shotgun (WGS) entry which is preliminary data.</text>
</comment>
<dbReference type="Proteomes" id="UP000308671">
    <property type="component" value="Unassembled WGS sequence"/>
</dbReference>
<accession>A0A4S8R310</accession>
<feature type="compositionally biased region" description="Polar residues" evidence="2">
    <location>
        <begin position="1"/>
        <end position="28"/>
    </location>
</feature>
<name>A0A4S8R310_9HELO</name>
<sequence length="576" mass="64095">MSSFNFTSPFPRSQSGENSSFWNPTSPVAATHNRRQSEYLSRTMANALGTVGLPNFNFDENRPRRITSPLSDVKPIGYERTLSRQMGYSQFSISEVGEDVPSFEEESGDNSPIITQSLVRGIHPVQHGKFSSRQEDEMSVLNLGTSIAGLDVNENPSPSKGKKSYGTLQGYVPYAHARDHTVNTDMQQPNVTSGHRDVTAIFRGQQVQSSLPVSGGTPYATPHDVQPLGHRAVGYQHNRSMTRYGGPGQYMSQFNAQVVGTPSETDDEGTRNGQMPQNSFVRQQSNEVQQSLRTAFGNSHTGIYAAQYTSNAPSASVSSTVGQTSNNRSGTSSLHPRLRPTDQVLREQRLLAPLPSNTPDATQYPGDNDDLESARKFGSEADLPNELNCAVWIKGIAKDLAREFLYQELFNVISNGPIVAAYIRLGGDKHPRHAAKVVFKHPQHAARLVQRASFQGIYINGHRIRVERNRNGHREFPLRFHNQSRVVLVEVFNNLSMDLPFWKTFISNLRVIMNDIESCRHLAYSTPQHMVMEFRFARIFGQASVLLAEIRSTASFEGTVTARYVPDVPCDICDVY</sequence>
<protein>
    <recommendedName>
        <fullName evidence="3">RRM domain-containing protein</fullName>
    </recommendedName>
</protein>
<gene>
    <name evidence="4" type="ORF">BGAL_0085g00020</name>
</gene>
<evidence type="ECO:0000256" key="1">
    <source>
        <dbReference type="PROSITE-ProRule" id="PRU00176"/>
    </source>
</evidence>
<feature type="compositionally biased region" description="Polar residues" evidence="2">
    <location>
        <begin position="271"/>
        <end position="285"/>
    </location>
</feature>
<dbReference type="CDD" id="cd00590">
    <property type="entry name" value="RRM_SF"/>
    <property type="match status" value="1"/>
</dbReference>